<dbReference type="Proteomes" id="UP001595803">
    <property type="component" value="Unassembled WGS sequence"/>
</dbReference>
<organism evidence="3 4">
    <name type="scientific">Deinococcus rufus</name>
    <dbReference type="NCBI Taxonomy" id="2136097"/>
    <lineage>
        <taxon>Bacteria</taxon>
        <taxon>Thermotogati</taxon>
        <taxon>Deinococcota</taxon>
        <taxon>Deinococci</taxon>
        <taxon>Deinococcales</taxon>
        <taxon>Deinococcaceae</taxon>
        <taxon>Deinococcus</taxon>
    </lineage>
</organism>
<dbReference type="RefSeq" id="WP_322474817.1">
    <property type="nucleotide sequence ID" value="NZ_JBHRZG010000009.1"/>
</dbReference>
<proteinExistence type="predicted"/>
<evidence type="ECO:0000313" key="4">
    <source>
        <dbReference type="Proteomes" id="UP001595803"/>
    </source>
</evidence>
<comment type="caution">
    <text evidence="3">The sequence shown here is derived from an EMBL/GenBank/DDBJ whole genome shotgun (WGS) entry which is preliminary data.</text>
</comment>
<feature type="domain" description="Cas12f1-like TNB" evidence="2">
    <location>
        <begin position="335"/>
        <end position="398"/>
    </location>
</feature>
<keyword evidence="3" id="KW-0255">Endonuclease</keyword>
<keyword evidence="1" id="KW-0238">DNA-binding</keyword>
<dbReference type="EMBL" id="JBHRZG010000009">
    <property type="protein sequence ID" value="MFC3832928.1"/>
    <property type="molecule type" value="Genomic_DNA"/>
</dbReference>
<dbReference type="NCBIfam" id="NF040570">
    <property type="entry name" value="guided_TnpB"/>
    <property type="match status" value="1"/>
</dbReference>
<protein>
    <submittedName>
        <fullName evidence="3">RNA-guided endonuclease InsQ/TnpB family protein</fullName>
    </submittedName>
</protein>
<reference evidence="4" key="1">
    <citation type="journal article" date="2019" name="Int. J. Syst. Evol. Microbiol.">
        <title>The Global Catalogue of Microorganisms (GCM) 10K type strain sequencing project: providing services to taxonomists for standard genome sequencing and annotation.</title>
        <authorList>
            <consortium name="The Broad Institute Genomics Platform"/>
            <consortium name="The Broad Institute Genome Sequencing Center for Infectious Disease"/>
            <person name="Wu L."/>
            <person name="Ma J."/>
        </authorList>
    </citation>
    <scope>NUCLEOTIDE SEQUENCE [LARGE SCALE GENOMIC DNA]</scope>
    <source>
        <strain evidence="4">CCTCC AB 2017081</strain>
    </source>
</reference>
<evidence type="ECO:0000259" key="2">
    <source>
        <dbReference type="Pfam" id="PF07282"/>
    </source>
</evidence>
<evidence type="ECO:0000256" key="1">
    <source>
        <dbReference type="ARBA" id="ARBA00023125"/>
    </source>
</evidence>
<evidence type="ECO:0000313" key="3">
    <source>
        <dbReference type="EMBL" id="MFC3832928.1"/>
    </source>
</evidence>
<dbReference type="InterPro" id="IPR010095">
    <property type="entry name" value="Cas12f1-like_TNB"/>
</dbReference>
<sequence length="410" mass="46186">MKGVRSAKLKLVCSPEQAARLRGVTTAYRAAQNHCSQWAFTNGKTPSGIAIQKGCYTFIRAEYGLASQLACSVRDLVLAAYKTLWTTTKQSVARLKTAQGQANRKGRLPRLYRGLDTAPVFKALTLEYHYGRDYSFKKDRQVSVMTLEGRMTLGYYGWNAHLEDLQHPDTDIGAAKLWYDKPKKQWYLLVAYTVDTVVKPRELQQVVGVDVGQRYHAVTKVMDPSSDGAVTMFEGRTHRKKADHYQHLRTKLQAKGTRSATRRLVSVSVRERRFTADRNHVLARMIIDSHPWALIGMEKLAHIRERVGRASSKKASVKQRRANRVRSTWSYAAPRAMVAYKAPLAGSLVIAVDPKYTSQTCPRCAHASRENRPAGGEQFTCVTCGYQGHADVVGAINVGLRAWRWKEEQE</sequence>
<keyword evidence="4" id="KW-1185">Reference proteome</keyword>
<gene>
    <name evidence="3" type="ORF">ACFOSB_08680</name>
</gene>
<keyword evidence="3" id="KW-0540">Nuclease</keyword>
<keyword evidence="3" id="KW-0378">Hydrolase</keyword>
<accession>A0ABV7Z6K3</accession>
<dbReference type="Pfam" id="PF07282">
    <property type="entry name" value="Cas12f1-like_TNB"/>
    <property type="match status" value="1"/>
</dbReference>
<name>A0ABV7Z6K3_9DEIO</name>
<dbReference type="GO" id="GO:0004519">
    <property type="term" value="F:endonuclease activity"/>
    <property type="evidence" value="ECO:0007669"/>
    <property type="project" value="UniProtKB-KW"/>
</dbReference>